<keyword evidence="8" id="KW-0755">Steroidogenesis</keyword>
<dbReference type="CTD" id="100331467"/>
<dbReference type="Proteomes" id="UP000515152">
    <property type="component" value="Chromosome 23"/>
</dbReference>
<evidence type="ECO:0000256" key="9">
    <source>
        <dbReference type="ARBA" id="ARBA00032620"/>
    </source>
</evidence>
<dbReference type="UniPathway" id="UPA00296"/>
<dbReference type="PANTHER" id="PTHR46489:SF2">
    <property type="entry name" value="START DOMAIN-CONTAINING PROTEIN 1"/>
    <property type="match status" value="1"/>
</dbReference>
<evidence type="ECO:0000256" key="3">
    <source>
        <dbReference type="ARBA" id="ARBA00011279"/>
    </source>
</evidence>
<feature type="domain" description="START" evidence="12">
    <location>
        <begin position="110"/>
        <end position="298"/>
    </location>
</feature>
<evidence type="ECO:0000256" key="5">
    <source>
        <dbReference type="ARBA" id="ARBA00023055"/>
    </source>
</evidence>
<keyword evidence="5" id="KW-0445">Lipid transport</keyword>
<sequence>MLPAVLKLCCGITYPHSRSMAGLQRTAIAVIGAGTPADLQRGGQAGLPRWWPRGMSSPWQPAGSEACHSGERRRSLKEEEVKEEEVTEEEGTLVQQGQEALKKALAILEDKKGWNTEISEENGVIVYSKVLPGAKKVFRLEAELEASPEKLHDILFVKVEEMNVWNPNVGRIKILRRINAETMVTHEVSAETAGNLIGQRDFLSIRHCSREDSRIYLAGTATHLDTLPPQSGFVRAEDGPTCIILQAADSDTGRSRLTWLLNMDVKGWLPKSIVNQALPRAQVDFTRHLRRRLAEASAPRWGVRRRSGNPGLGDEGCFGAADRIGAAM</sequence>
<evidence type="ECO:0000313" key="13">
    <source>
        <dbReference type="Proteomes" id="UP000515152"/>
    </source>
</evidence>
<evidence type="ECO:0000256" key="10">
    <source>
        <dbReference type="ARBA" id="ARBA00034049"/>
    </source>
</evidence>
<evidence type="ECO:0000313" key="14">
    <source>
        <dbReference type="RefSeq" id="XP_031416669.1"/>
    </source>
</evidence>
<dbReference type="GO" id="GO:0120020">
    <property type="term" value="F:cholesterol transfer activity"/>
    <property type="evidence" value="ECO:0007669"/>
    <property type="project" value="InterPro"/>
</dbReference>
<dbReference type="Pfam" id="PF01852">
    <property type="entry name" value="START"/>
    <property type="match status" value="1"/>
</dbReference>
<evidence type="ECO:0000256" key="8">
    <source>
        <dbReference type="ARBA" id="ARBA00023250"/>
    </source>
</evidence>
<keyword evidence="4" id="KW-0813">Transport</keyword>
<evidence type="ECO:0000256" key="4">
    <source>
        <dbReference type="ARBA" id="ARBA00022448"/>
    </source>
</evidence>
<dbReference type="SUPFAM" id="SSF55961">
    <property type="entry name" value="Bet v1-like"/>
    <property type="match status" value="1"/>
</dbReference>
<dbReference type="InterPro" id="IPR023393">
    <property type="entry name" value="START-like_dom_sf"/>
</dbReference>
<gene>
    <name evidence="14" type="primary">star2</name>
</gene>
<dbReference type="InterPro" id="IPR029866">
    <property type="entry name" value="StAR"/>
</dbReference>
<dbReference type="PRINTS" id="PR00978">
    <property type="entry name" value="STARPROTEIN"/>
</dbReference>
<dbReference type="SMART" id="SM00234">
    <property type="entry name" value="START"/>
    <property type="match status" value="1"/>
</dbReference>
<comment type="subunit">
    <text evidence="3">May interact with TSPO.</text>
</comment>
<dbReference type="GO" id="GO:0032367">
    <property type="term" value="P:intracellular cholesterol transport"/>
    <property type="evidence" value="ECO:0007669"/>
    <property type="project" value="TreeGrafter"/>
</dbReference>
<dbReference type="Gene3D" id="3.30.530.20">
    <property type="match status" value="1"/>
</dbReference>
<keyword evidence="7" id="KW-0496">Mitochondrion</keyword>
<comment type="pathway">
    <text evidence="2">Steroid metabolism; cholesterol metabolism.</text>
</comment>
<dbReference type="OrthoDB" id="74575at2759"/>
<dbReference type="KEGG" id="char:105903349"/>
<name>A0A6P8EWJ6_CLUHA</name>
<keyword evidence="13" id="KW-1185">Reference proteome</keyword>
<comment type="subcellular location">
    <subcellularLocation>
        <location evidence="1">Mitochondrion</location>
    </subcellularLocation>
</comment>
<evidence type="ECO:0000256" key="2">
    <source>
        <dbReference type="ARBA" id="ARBA00004731"/>
    </source>
</evidence>
<comment type="catalytic activity">
    <reaction evidence="10">
        <text>cholesterol(in) = cholesterol(out)</text>
        <dbReference type="Rhea" id="RHEA:39747"/>
        <dbReference type="ChEBI" id="CHEBI:16113"/>
    </reaction>
</comment>
<feature type="compositionally biased region" description="Basic and acidic residues" evidence="11">
    <location>
        <begin position="68"/>
        <end position="80"/>
    </location>
</feature>
<dbReference type="AlphaFoldDB" id="A0A6P8EWJ6"/>
<protein>
    <recommendedName>
        <fullName evidence="9">START domain-containing protein 1</fullName>
    </recommendedName>
</protein>
<dbReference type="GO" id="GO:0006694">
    <property type="term" value="P:steroid biosynthetic process"/>
    <property type="evidence" value="ECO:0007669"/>
    <property type="project" value="UniProtKB-KW"/>
</dbReference>
<evidence type="ECO:0000256" key="11">
    <source>
        <dbReference type="SAM" id="MobiDB-lite"/>
    </source>
</evidence>
<keyword evidence="6" id="KW-0446">Lipid-binding</keyword>
<dbReference type="InterPro" id="IPR000799">
    <property type="entry name" value="StAR-like"/>
</dbReference>
<dbReference type="GO" id="GO:0008203">
    <property type="term" value="P:cholesterol metabolic process"/>
    <property type="evidence" value="ECO:0007669"/>
    <property type="project" value="UniProtKB-UniPathway"/>
</dbReference>
<organism evidence="13 14">
    <name type="scientific">Clupea harengus</name>
    <name type="common">Atlantic herring</name>
    <dbReference type="NCBI Taxonomy" id="7950"/>
    <lineage>
        <taxon>Eukaryota</taxon>
        <taxon>Metazoa</taxon>
        <taxon>Chordata</taxon>
        <taxon>Craniata</taxon>
        <taxon>Vertebrata</taxon>
        <taxon>Euteleostomi</taxon>
        <taxon>Actinopterygii</taxon>
        <taxon>Neopterygii</taxon>
        <taxon>Teleostei</taxon>
        <taxon>Clupei</taxon>
        <taxon>Clupeiformes</taxon>
        <taxon>Clupeoidei</taxon>
        <taxon>Clupeidae</taxon>
        <taxon>Clupea</taxon>
    </lineage>
</organism>
<evidence type="ECO:0000256" key="1">
    <source>
        <dbReference type="ARBA" id="ARBA00004173"/>
    </source>
</evidence>
<accession>A0A6P8EWJ6</accession>
<evidence type="ECO:0000256" key="7">
    <source>
        <dbReference type="ARBA" id="ARBA00023128"/>
    </source>
</evidence>
<dbReference type="GeneID" id="105903349"/>
<evidence type="ECO:0000259" key="12">
    <source>
        <dbReference type="PROSITE" id="PS50848"/>
    </source>
</evidence>
<dbReference type="RefSeq" id="XP_031416669.1">
    <property type="nucleotide sequence ID" value="XM_031560809.1"/>
</dbReference>
<dbReference type="GO" id="GO:0050810">
    <property type="term" value="P:regulation of steroid biosynthetic process"/>
    <property type="evidence" value="ECO:0007669"/>
    <property type="project" value="TreeGrafter"/>
</dbReference>
<dbReference type="PROSITE" id="PS50848">
    <property type="entry name" value="START"/>
    <property type="match status" value="1"/>
</dbReference>
<dbReference type="InterPro" id="IPR002913">
    <property type="entry name" value="START_lipid-bd_dom"/>
</dbReference>
<proteinExistence type="predicted"/>
<dbReference type="PANTHER" id="PTHR46489">
    <property type="entry name" value="STEROIDOGENIC ACUTE REGULATORY PROTEIN, MITOCHONDRIAL"/>
    <property type="match status" value="1"/>
</dbReference>
<reference evidence="14" key="1">
    <citation type="submission" date="2025-08" db="UniProtKB">
        <authorList>
            <consortium name="RefSeq"/>
        </authorList>
    </citation>
    <scope>IDENTIFICATION</scope>
</reference>
<dbReference type="GO" id="GO:0005739">
    <property type="term" value="C:mitochondrion"/>
    <property type="evidence" value="ECO:0007669"/>
    <property type="project" value="UniProtKB-SubCell"/>
</dbReference>
<dbReference type="GO" id="GO:0015485">
    <property type="term" value="F:cholesterol binding"/>
    <property type="evidence" value="ECO:0007669"/>
    <property type="project" value="InterPro"/>
</dbReference>
<feature type="region of interest" description="Disordered" evidence="11">
    <location>
        <begin position="54"/>
        <end position="94"/>
    </location>
</feature>
<feature type="compositionally biased region" description="Acidic residues" evidence="11">
    <location>
        <begin position="81"/>
        <end position="91"/>
    </location>
</feature>
<evidence type="ECO:0000256" key="6">
    <source>
        <dbReference type="ARBA" id="ARBA00023121"/>
    </source>
</evidence>